<protein>
    <submittedName>
        <fullName evidence="3">Peptidase domain protein</fullName>
    </submittedName>
</protein>
<keyword evidence="4" id="KW-1185">Reference proteome</keyword>
<keyword evidence="1" id="KW-0732">Signal</keyword>
<sequence length="157" mass="16660">MIRPFLTTIVVLGAIALRASAQDYGYDPIYGTVTLSGGFSPDPHTVSLQAGGSVDVGNTLGGSCVGIIAEAPDYRINFTAGSYPLIISVDSAYDTTLVINNPSGDWYCDDDSGEYRGHNPSIRFDNPQSGQYDIWVGTYSSGTNPDAILHISEVSSK</sequence>
<evidence type="ECO:0000313" key="3">
    <source>
        <dbReference type="EMBL" id="AFZ48174.1"/>
    </source>
</evidence>
<dbReference type="AlphaFoldDB" id="K9YMT8"/>
<organism evidence="3 4">
    <name type="scientific">Cyanobacterium stanieri (strain ATCC 29140 / PCC 7202)</name>
    <dbReference type="NCBI Taxonomy" id="292563"/>
    <lineage>
        <taxon>Bacteria</taxon>
        <taxon>Bacillati</taxon>
        <taxon>Cyanobacteriota</taxon>
        <taxon>Cyanophyceae</taxon>
        <taxon>Oscillatoriophycideae</taxon>
        <taxon>Chroococcales</taxon>
        <taxon>Geminocystaceae</taxon>
        <taxon>Cyanobacterium</taxon>
    </lineage>
</organism>
<dbReference type="EMBL" id="CP003940">
    <property type="protein sequence ID" value="AFZ48174.1"/>
    <property type="molecule type" value="Genomic_DNA"/>
</dbReference>
<dbReference type="BioCyc" id="CSTA292563:G1353-2229-MONOMER"/>
<evidence type="ECO:0000313" key="4">
    <source>
        <dbReference type="Proteomes" id="UP000010483"/>
    </source>
</evidence>
<dbReference type="KEGG" id="csn:Cyast_2225"/>
<dbReference type="HOGENOM" id="CLU_115813_1_0_3"/>
<accession>K9YMT8</accession>
<evidence type="ECO:0000259" key="2">
    <source>
        <dbReference type="Pfam" id="PF04151"/>
    </source>
</evidence>
<reference evidence="4" key="1">
    <citation type="journal article" date="2013" name="Proc. Natl. Acad. Sci. U.S.A.">
        <title>Improving the coverage of the cyanobacterial phylum using diversity-driven genome sequencing.</title>
        <authorList>
            <person name="Shih P.M."/>
            <person name="Wu D."/>
            <person name="Latifi A."/>
            <person name="Axen S.D."/>
            <person name="Fewer D.P."/>
            <person name="Talla E."/>
            <person name="Calteau A."/>
            <person name="Cai F."/>
            <person name="Tandeau de Marsac N."/>
            <person name="Rippka R."/>
            <person name="Herdman M."/>
            <person name="Sivonen K."/>
            <person name="Coursin T."/>
            <person name="Laurent T."/>
            <person name="Goodwin L."/>
            <person name="Nolan M."/>
            <person name="Davenport K.W."/>
            <person name="Han C.S."/>
            <person name="Rubin E.M."/>
            <person name="Eisen J.A."/>
            <person name="Woyke T."/>
            <person name="Gugger M."/>
            <person name="Kerfeld C.A."/>
        </authorList>
    </citation>
    <scope>NUCLEOTIDE SEQUENCE [LARGE SCALE GENOMIC DNA]</scope>
    <source>
        <strain evidence="4">ATCC 29140 / PCC 7202</strain>
    </source>
</reference>
<dbReference type="eggNOG" id="COG3591">
    <property type="taxonomic scope" value="Bacteria"/>
</dbReference>
<dbReference type="PATRIC" id="fig|292563.3.peg.2322"/>
<feature type="domain" description="Peptidase C-terminal archaeal/bacterial" evidence="2">
    <location>
        <begin position="74"/>
        <end position="136"/>
    </location>
</feature>
<dbReference type="Proteomes" id="UP000010483">
    <property type="component" value="Chromosome"/>
</dbReference>
<feature type="chain" id="PRO_5003938390" evidence="1">
    <location>
        <begin position="22"/>
        <end position="157"/>
    </location>
</feature>
<feature type="signal peptide" evidence="1">
    <location>
        <begin position="1"/>
        <end position="21"/>
    </location>
</feature>
<proteinExistence type="predicted"/>
<name>K9YMT8_CYASC</name>
<dbReference type="STRING" id="292563.Cyast_2225"/>
<evidence type="ECO:0000256" key="1">
    <source>
        <dbReference type="SAM" id="SignalP"/>
    </source>
</evidence>
<dbReference type="Pfam" id="PF04151">
    <property type="entry name" value="PPC"/>
    <property type="match status" value="1"/>
</dbReference>
<gene>
    <name evidence="3" type="ordered locus">Cyast_2225</name>
</gene>
<dbReference type="InterPro" id="IPR007280">
    <property type="entry name" value="Peptidase_C_arc/bac"/>
</dbReference>